<proteinExistence type="predicted"/>
<dbReference type="SUPFAM" id="SSF56281">
    <property type="entry name" value="Metallo-hydrolase/oxidoreductase"/>
    <property type="match status" value="1"/>
</dbReference>
<name>D2VD71_NAEGR</name>
<dbReference type="PANTHER" id="PTHR42951">
    <property type="entry name" value="METALLO-BETA-LACTAMASE DOMAIN-CONTAINING"/>
    <property type="match status" value="1"/>
</dbReference>
<dbReference type="Gene3D" id="3.60.15.10">
    <property type="entry name" value="Ribonuclease Z/Hydroxyacylglutathione hydrolase-like"/>
    <property type="match status" value="1"/>
</dbReference>
<dbReference type="RefSeq" id="XP_002678024.1">
    <property type="nucleotide sequence ID" value="XM_002677978.1"/>
</dbReference>
<accession>D2VD71</accession>
<evidence type="ECO:0000259" key="1">
    <source>
        <dbReference type="SMART" id="SM00849"/>
    </source>
</evidence>
<dbReference type="InParanoid" id="D2VD71"/>
<feature type="domain" description="Metallo-beta-lactamase" evidence="1">
    <location>
        <begin position="30"/>
        <end position="245"/>
    </location>
</feature>
<dbReference type="Proteomes" id="UP000006671">
    <property type="component" value="Unassembled WGS sequence"/>
</dbReference>
<protein>
    <submittedName>
        <fullName evidence="2">Predicted protein</fullName>
    </submittedName>
</protein>
<dbReference type="Pfam" id="PF00753">
    <property type="entry name" value="Lactamase_B"/>
    <property type="match status" value="1"/>
</dbReference>
<dbReference type="InterPro" id="IPR050855">
    <property type="entry name" value="NDM-1-like"/>
</dbReference>
<dbReference type="STRING" id="5762.D2VD71"/>
<dbReference type="GeneID" id="8849074"/>
<reference evidence="2 3" key="1">
    <citation type="journal article" date="2010" name="Cell">
        <title>The genome of Naegleria gruberi illuminates early eukaryotic versatility.</title>
        <authorList>
            <person name="Fritz-Laylin L.K."/>
            <person name="Prochnik S.E."/>
            <person name="Ginger M.L."/>
            <person name="Dacks J.B."/>
            <person name="Carpenter M.L."/>
            <person name="Field M.C."/>
            <person name="Kuo A."/>
            <person name="Paredez A."/>
            <person name="Chapman J."/>
            <person name="Pham J."/>
            <person name="Shu S."/>
            <person name="Neupane R."/>
            <person name="Cipriano M."/>
            <person name="Mancuso J."/>
            <person name="Tu H."/>
            <person name="Salamov A."/>
            <person name="Lindquist E."/>
            <person name="Shapiro H."/>
            <person name="Lucas S."/>
            <person name="Grigoriev I.V."/>
            <person name="Cande W.Z."/>
            <person name="Fulton C."/>
            <person name="Rokhsar D.S."/>
            <person name="Dawson S.C."/>
        </authorList>
    </citation>
    <scope>NUCLEOTIDE SEQUENCE [LARGE SCALE GENOMIC DNA]</scope>
    <source>
        <strain evidence="2 3">NEG-M</strain>
    </source>
</reference>
<dbReference type="VEuPathDB" id="AmoebaDB:NAEGRDRAFT_66928"/>
<dbReference type="EMBL" id="GG738864">
    <property type="protein sequence ID" value="EFC45280.1"/>
    <property type="molecule type" value="Genomic_DNA"/>
</dbReference>
<dbReference type="InterPro" id="IPR036866">
    <property type="entry name" value="RibonucZ/Hydroxyglut_hydro"/>
</dbReference>
<dbReference type="PANTHER" id="PTHR42951:SF17">
    <property type="entry name" value="METALLO-BETA-LACTAMASE DOMAIN-CONTAINING PROTEIN"/>
    <property type="match status" value="1"/>
</dbReference>
<dbReference type="AlphaFoldDB" id="D2VD71"/>
<sequence length="262" mass="29888">MSQPEFHQLSNNVHRLDLVYKANFLFPSIPVSIYLVQDNSRYYLIDAGPPNSEKLIIQALAKFFDKEINDEKNFSILKEIDAIILTHYHVDHCGSARALYELSDQSMHISCHQDEVDFLAEVHPNFDNVKSDNWVFKMSKKLIGQPTLGIPGISHSEIMNAYGASEEKKCGKMKFCHCPGHTPGHCCFYHEEDRVLIGSDLIMNLKNKLEFSPSISSPNIKESIELTKKLVNSMKDKVEKFFPSHDVSEHGIDFDQVVKFAQ</sequence>
<dbReference type="KEGG" id="ngr:NAEGRDRAFT_66928"/>
<dbReference type="OrthoDB" id="17458at2759"/>
<evidence type="ECO:0000313" key="2">
    <source>
        <dbReference type="EMBL" id="EFC45280.1"/>
    </source>
</evidence>
<evidence type="ECO:0000313" key="3">
    <source>
        <dbReference type="Proteomes" id="UP000006671"/>
    </source>
</evidence>
<keyword evidence="3" id="KW-1185">Reference proteome</keyword>
<dbReference type="InterPro" id="IPR001279">
    <property type="entry name" value="Metallo-B-lactamas"/>
</dbReference>
<dbReference type="OMA" id="CFYHEED"/>
<organism evidence="3">
    <name type="scientific">Naegleria gruberi</name>
    <name type="common">Amoeba</name>
    <dbReference type="NCBI Taxonomy" id="5762"/>
    <lineage>
        <taxon>Eukaryota</taxon>
        <taxon>Discoba</taxon>
        <taxon>Heterolobosea</taxon>
        <taxon>Tetramitia</taxon>
        <taxon>Eutetramitia</taxon>
        <taxon>Vahlkampfiidae</taxon>
        <taxon>Naegleria</taxon>
    </lineage>
</organism>
<dbReference type="SMART" id="SM00849">
    <property type="entry name" value="Lactamase_B"/>
    <property type="match status" value="1"/>
</dbReference>
<gene>
    <name evidence="2" type="ORF">NAEGRDRAFT_66928</name>
</gene>